<proteinExistence type="predicted"/>
<evidence type="ECO:0000313" key="2">
    <source>
        <dbReference type="Proteomes" id="UP000272428"/>
    </source>
</evidence>
<dbReference type="EMBL" id="RBXB01000001">
    <property type="protein sequence ID" value="RKT01644.1"/>
    <property type="molecule type" value="Genomic_DNA"/>
</dbReference>
<evidence type="ECO:0008006" key="3">
    <source>
        <dbReference type="Google" id="ProtNLM"/>
    </source>
</evidence>
<organism evidence="1 2">
    <name type="scientific">Chryseobacterium defluvii</name>
    <dbReference type="NCBI Taxonomy" id="160396"/>
    <lineage>
        <taxon>Bacteria</taxon>
        <taxon>Pseudomonadati</taxon>
        <taxon>Bacteroidota</taxon>
        <taxon>Flavobacteriia</taxon>
        <taxon>Flavobacteriales</taxon>
        <taxon>Weeksellaceae</taxon>
        <taxon>Chryseobacterium group</taxon>
        <taxon>Chryseobacterium</taxon>
    </lineage>
</organism>
<dbReference type="RefSeq" id="WP_121460542.1">
    <property type="nucleotide sequence ID" value="NZ_RBXB01000001.1"/>
</dbReference>
<evidence type="ECO:0000313" key="1">
    <source>
        <dbReference type="EMBL" id="RKT01644.1"/>
    </source>
</evidence>
<dbReference type="AlphaFoldDB" id="A0A495SQJ0"/>
<accession>A0A495SQJ0</accession>
<dbReference type="OrthoDB" id="9842536at2"/>
<reference evidence="1 2" key="1">
    <citation type="submission" date="2018-10" db="EMBL/GenBank/DDBJ databases">
        <title>Genomic Encyclopedia of Archaeal and Bacterial Type Strains, Phase II (KMG-II): from individual species to whole genera.</title>
        <authorList>
            <person name="Goeker M."/>
        </authorList>
    </citation>
    <scope>NUCLEOTIDE SEQUENCE [LARGE SCALE GENOMIC DNA]</scope>
    <source>
        <strain evidence="1 2">DSM 14219</strain>
    </source>
</reference>
<comment type="caution">
    <text evidence="1">The sequence shown here is derived from an EMBL/GenBank/DDBJ whole genome shotgun (WGS) entry which is preliminary data.</text>
</comment>
<protein>
    <recommendedName>
        <fullName evidence="3">GLPGLI family protein</fullName>
    </recommendedName>
</protein>
<name>A0A495SQJ0_9FLAO</name>
<keyword evidence="2" id="KW-1185">Reference proteome</keyword>
<gene>
    <name evidence="1" type="ORF">BCF58_0867</name>
</gene>
<sequence>MKYIFLLMSFISGMASSQNFEFDYLLNYKVTRTEPSEMKFGDTNVYLNSKDTSYTMRSYNIGNQSKIDIEDDNVRLWYKFDVEKKEGASDIYYYDYARKFIDIKPEDKHFVSKVDIEKTGENTYFVKTYQKGKRTNFEIKLEIEKAEADLIFIDVIDISRDVSIKILSEIRKQLGNTHFVIKKAVYDYRTGYVIISELTDVQKVSKKVNVPAEIQERAKMQFNNRPTTEK</sequence>
<dbReference type="Proteomes" id="UP000272428">
    <property type="component" value="Unassembled WGS sequence"/>
</dbReference>